<proteinExistence type="predicted"/>
<accession>A0ABN7S7D3</accession>
<organism evidence="4 5">
    <name type="scientific">Oikopleura dioica</name>
    <name type="common">Tunicate</name>
    <dbReference type="NCBI Taxonomy" id="34765"/>
    <lineage>
        <taxon>Eukaryota</taxon>
        <taxon>Metazoa</taxon>
        <taxon>Chordata</taxon>
        <taxon>Tunicata</taxon>
        <taxon>Appendicularia</taxon>
        <taxon>Copelata</taxon>
        <taxon>Oikopleuridae</taxon>
        <taxon>Oikopleura</taxon>
    </lineage>
</organism>
<feature type="domain" description="Doublecortin" evidence="3">
    <location>
        <begin position="410"/>
        <end position="498"/>
    </location>
</feature>
<dbReference type="SUPFAM" id="SSF50370">
    <property type="entry name" value="Ricin B-like lectins"/>
    <property type="match status" value="1"/>
</dbReference>
<sequence length="1361" mass="154488">MPFPTKPRKHRELGGALERFLVDLYGSQATPTSSIDLERLESPYLNKAFEQSSMSSRSSNCSKISKTSSRNSSRRSSRAASVASSKSLNSTILSDTTLLPDSIISSSSTIDRLRPYSAQNRSRISRPTSGRRPYSAGGRKTPLYMRSTATGIRCTVVKSDDRSRFATLCVSSMLQLLDEATQKLKMTLPARHAFLGDGSEVKSVLEIPRDEPVFVTSSAKSANPKKAARIAKNQVEATKRLSGYNSKTKVRVCANGSGRVTYVLVSKSQFQPESMAPDALEKLFVDVQSSLNLPVKVKALYKWNGKRIKSPHEVLESQEPLWATTGADAFLSIGPLQWYRCCLKKVDNEIKEKDEEDQLLKKKRRALIDRIKKLETRSNEEEERGADHRLKNIPVVHKDHRLVSSSSSFKLRIYENGAEDILLVVVVNFDQLHKEGTRCPENDGLQLLMQNISDKLYESKQKRYKIKKLFNSQGIRLTELEEIEKDMEIWISDGEPFITAETEKIVLDVQQVRALDEDGELYLLEEGRIQDPKEELPNASIKNWTPVKGVDFYDFEDLESKADVAPDIRHKIQQQEEAVNAENTFLRHENALLSCHVTVRESVPIWPQKANLWRVRPSTPINGTFRGNVFVILAFNSPKLALTINGDHSVTLKYISEEDDDPCQTWIFTSTGRIKNLFTGDKCLSKTDSGALMMLEPGEVSKSYQTWAIQEPQGSSTQWDKTGNAFYRRKALCWPISSHEQMCQYRWPVVGELFTNVHYKKIKEESENYSDAEEKRIRVILNENHNESKWLTIRPDTNLHSFFTAEMELKRPVRRIWPLDGTQSDLVSKYDQVESRSTLVLCTRNIPKKMSAEALEANLSSLRYDKNLIKKFIETRDILGKEMFVTADRVKNGSAVVLKPKNRQFHERLSFEEKERKNAARWNDGEVETVEEEPEISNQQFLMERSGHIVAKQNRKLVLATEKGRKVERGLQVIMQAKSSDEAGQIWERHGAAIRNVVNPDLVLTAVNNRLVLDKKAKNDFGSIHQKFEFDKNGGIRVAVGDSKELDLTAAVNTGICTYCICANEELQQFGYLEDGMHFCQICAPLVPGVPSSQRMKVNRAFLCSMGEAELNQHSLRISPFRYINRPRLDGENALKALQEVSDLLKQAEDQVSTDTGNIKLKLYRNHTSESNLTVVARSLDAVRLLGERHFSFIVKRMYFSNGKCIFDWAQIKRAAEKCELVEVWLSAGAPFSKTSTTENTTEFLKITETSDLYSQGSSWKRVAVTLDKKSSNSATVILQGRNMLELMNSATQLLKTNYPVEALIAEDGRVFSADEDFENLPESKSVKEARESNILEVKYKFKLDPSERKTSRNHELNKKK</sequence>
<evidence type="ECO:0000313" key="5">
    <source>
        <dbReference type="Proteomes" id="UP001158576"/>
    </source>
</evidence>
<feature type="coiled-coil region" evidence="1">
    <location>
        <begin position="343"/>
        <end position="384"/>
    </location>
</feature>
<dbReference type="EMBL" id="OU015569">
    <property type="protein sequence ID" value="CAG5094502.1"/>
    <property type="molecule type" value="Genomic_DNA"/>
</dbReference>
<evidence type="ECO:0000259" key="3">
    <source>
        <dbReference type="Pfam" id="PF25510"/>
    </source>
</evidence>
<feature type="compositionally biased region" description="Low complexity" evidence="2">
    <location>
        <begin position="52"/>
        <end position="71"/>
    </location>
</feature>
<evidence type="ECO:0000256" key="2">
    <source>
        <dbReference type="SAM" id="MobiDB-lite"/>
    </source>
</evidence>
<keyword evidence="5" id="KW-1185">Reference proteome</keyword>
<protein>
    <submittedName>
        <fullName evidence="4">Oidioi.mRNA.OKI2018_I69.XSR.g13616.t1.cds</fullName>
    </submittedName>
</protein>
<dbReference type="Pfam" id="PF25510">
    <property type="entry name" value="Ubiquitin_DCDC1"/>
    <property type="match status" value="1"/>
</dbReference>
<feature type="region of interest" description="Disordered" evidence="2">
    <location>
        <begin position="115"/>
        <end position="142"/>
    </location>
</feature>
<evidence type="ECO:0000313" key="4">
    <source>
        <dbReference type="EMBL" id="CAG5094502.1"/>
    </source>
</evidence>
<dbReference type="PANTHER" id="PTHR46302:SF3">
    <property type="entry name" value="DOUBLECORTIN DOMAIN-CONTAINING PROTEIN 1"/>
    <property type="match status" value="1"/>
</dbReference>
<evidence type="ECO:0000256" key="1">
    <source>
        <dbReference type="SAM" id="Coils"/>
    </source>
</evidence>
<name>A0ABN7S7D3_OIKDI</name>
<dbReference type="InterPro" id="IPR036572">
    <property type="entry name" value="Doublecortin_dom_sf"/>
</dbReference>
<dbReference type="InterPro" id="IPR057424">
    <property type="entry name" value="Ubiquitin_DCDC1"/>
</dbReference>
<feature type="region of interest" description="Disordered" evidence="2">
    <location>
        <begin position="51"/>
        <end position="84"/>
    </location>
</feature>
<gene>
    <name evidence="4" type="ORF">OKIOD_LOCUS5174</name>
</gene>
<dbReference type="Proteomes" id="UP001158576">
    <property type="component" value="Chromosome XSR"/>
</dbReference>
<reference evidence="4 5" key="1">
    <citation type="submission" date="2021-04" db="EMBL/GenBank/DDBJ databases">
        <authorList>
            <person name="Bliznina A."/>
        </authorList>
    </citation>
    <scope>NUCLEOTIDE SEQUENCE [LARGE SCALE GENOMIC DNA]</scope>
</reference>
<dbReference type="InterPro" id="IPR043188">
    <property type="entry name" value="DCDC1"/>
</dbReference>
<dbReference type="InterPro" id="IPR035992">
    <property type="entry name" value="Ricin_B-like_lectins"/>
</dbReference>
<dbReference type="PANTHER" id="PTHR46302">
    <property type="entry name" value="DOUBLECORTIN DOMAIN-CONTAINING PROTEIN 1"/>
    <property type="match status" value="1"/>
</dbReference>
<dbReference type="SUPFAM" id="SSF89837">
    <property type="entry name" value="Doublecortin (DC)"/>
    <property type="match status" value="2"/>
</dbReference>
<feature type="compositionally biased region" description="Polar residues" evidence="2">
    <location>
        <begin position="117"/>
        <end position="128"/>
    </location>
</feature>
<keyword evidence="1" id="KW-0175">Coiled coil</keyword>